<dbReference type="InterPro" id="IPR029058">
    <property type="entry name" value="AB_hydrolase_fold"/>
</dbReference>
<dbReference type="GO" id="GO:0008236">
    <property type="term" value="F:serine-type peptidase activity"/>
    <property type="evidence" value="ECO:0007669"/>
    <property type="project" value="InterPro"/>
</dbReference>
<feature type="chain" id="PRO_5013208648" description="Peptidase S9 prolyl oligopeptidase catalytic domain-containing protein" evidence="1">
    <location>
        <begin position="20"/>
        <end position="939"/>
    </location>
</feature>
<feature type="signal peptide" evidence="1">
    <location>
        <begin position="1"/>
        <end position="19"/>
    </location>
</feature>
<evidence type="ECO:0000256" key="1">
    <source>
        <dbReference type="SAM" id="SignalP"/>
    </source>
</evidence>
<sequence length="939" mass="108342">MKKSILAILLCLVIGSLMAQNSKVPLSHADYDNWKNLKNQLISSNGDWITYEVNPQKGDGYLYLYQVSTGKLDSVARGYKAIFSPESEILSFNIKAQFDTIRQAKVKKIKKKDLPKDSLGIWNLKENSILRFPELESFKMPKEKGDWMAFLLKMPKEEKDSLITDSIEKPETKTKDEKGTKDKEKIEKGELVILNFLSGKEYRREDVSDYALSENGNAVSFVQVEGDSIQTSKVNWFTSKDEQVKTIFEQEGLAKKTAIAPDGDQLSFIFSADTLKNKTFALYYQNAKLVQPKVLVDTISKDIQKDWTVSENGDIYFSKNGEKLFFGVAPRPINEPKDTLLDDEKYHVDVWNWKDPLLQPQQKVQAEKEKKRTWLAVYHALDDKVLQLGNKNLPDVKLYDEGNSKFALGSSSLPYQQLASWDDWYSDYYVVNTKSGKKDLVLEKKNSRVSISPAQKYLIWFETQDSIWYSYQIENRKTVALTKNIRANFYDEIHDTPSDPSPYGIVGWTKGDAEVIISDRYDFWKLDPTGVKGSENFTNSFGRRNKIRFDYVKLDEDKLFIDLKKPVLLSAFHEFTKKSGFYRLQEDEEPEKLVFEDASFKSPVKAKDANRLIWTRSTFKDYPNLWTGNMRFTDPKQVSDANPQQKNYLWGDVELVKWTSGDGEELQGLLYKPENFDPNKKYPMLVYFYERSSDALHRHHVPQPNWSIINPSYCVSNDYLIFMPDITYHKVGYPGESAYSSVVTGTLSMMDRYSFIDKENIGLQGQSWGGYQIAYLVTRTNLFKCAMAGAPVTNMTSAYGGIRWGTGMSRMFQYEHTQSRIGGTLWNSTLQYIENSPIFFAPKIETPLLMMHNDHDGAVPWYQGIELFVAMRRLQKPCWLLSYNDEDHNLKKRPNRVDLSIRTMQFFEHYLKGKPAPEWMVDGIPAVKKGTTDAYDLKK</sequence>
<proteinExistence type="predicted"/>
<dbReference type="GO" id="GO:0006508">
    <property type="term" value="P:proteolysis"/>
    <property type="evidence" value="ECO:0007669"/>
    <property type="project" value="InterPro"/>
</dbReference>
<dbReference type="EMBL" id="AP018042">
    <property type="protein sequence ID" value="BAX78922.1"/>
    <property type="molecule type" value="Genomic_DNA"/>
</dbReference>
<reference evidence="4" key="2">
    <citation type="journal article" date="2020" name="Antonie Van Leeuwenhoek">
        <title>Labilibaculum antarcticum sp. nov., a novel facultative anaerobic, psychrotorelant bacterium isolated from marine sediment of Antarctica.</title>
        <authorList>
            <person name="Watanabe M."/>
            <person name="Kojima H."/>
            <person name="Fukui M."/>
        </authorList>
    </citation>
    <scope>NUCLEOTIDE SEQUENCE [LARGE SCALE GENOMIC DNA]</scope>
    <source>
        <strain evidence="4">SPP2</strain>
    </source>
</reference>
<dbReference type="KEGG" id="mbas:ALGA_0529"/>
<gene>
    <name evidence="3" type="ORF">ALGA_0529</name>
</gene>
<evidence type="ECO:0000259" key="2">
    <source>
        <dbReference type="Pfam" id="PF00326"/>
    </source>
</evidence>
<dbReference type="Proteomes" id="UP000218267">
    <property type="component" value="Chromosome"/>
</dbReference>
<dbReference type="SUPFAM" id="SSF82171">
    <property type="entry name" value="DPP6 N-terminal domain-like"/>
    <property type="match status" value="1"/>
</dbReference>
<dbReference type="RefSeq" id="WP_096427834.1">
    <property type="nucleotide sequence ID" value="NZ_AP018042.1"/>
</dbReference>
<dbReference type="GO" id="GO:0008239">
    <property type="term" value="F:dipeptidyl-peptidase activity"/>
    <property type="evidence" value="ECO:0007669"/>
    <property type="project" value="TreeGrafter"/>
</dbReference>
<keyword evidence="1" id="KW-0732">Signal</keyword>
<dbReference type="Gene3D" id="3.40.50.1820">
    <property type="entry name" value="alpha/beta hydrolase"/>
    <property type="match status" value="1"/>
</dbReference>
<protein>
    <recommendedName>
        <fullName evidence="2">Peptidase S9 prolyl oligopeptidase catalytic domain-containing protein</fullName>
    </recommendedName>
</protein>
<keyword evidence="4" id="KW-1185">Reference proteome</keyword>
<dbReference type="AlphaFoldDB" id="A0A1Y1CFV3"/>
<dbReference type="Pfam" id="PF00326">
    <property type="entry name" value="Peptidase_S9"/>
    <property type="match status" value="1"/>
</dbReference>
<dbReference type="InterPro" id="IPR001375">
    <property type="entry name" value="Peptidase_S9_cat"/>
</dbReference>
<dbReference type="PANTHER" id="PTHR11731">
    <property type="entry name" value="PROTEASE FAMILY S9B,C DIPEPTIDYL-PEPTIDASE IV-RELATED"/>
    <property type="match status" value="1"/>
</dbReference>
<dbReference type="OrthoDB" id="9812921at2"/>
<reference evidence="3 4" key="1">
    <citation type="journal article" date="2018" name="Mar. Genomics">
        <title>Complete genome sequence of Marinifilaceae bacterium strain SPP2, isolated from the Antarctic marine sediment.</title>
        <authorList>
            <person name="Watanabe M."/>
            <person name="Kojima H."/>
            <person name="Fukui M."/>
        </authorList>
    </citation>
    <scope>NUCLEOTIDE SEQUENCE [LARGE SCALE GENOMIC DNA]</scope>
    <source>
        <strain evidence="3 4">SPP2</strain>
    </source>
</reference>
<name>A0A1Y1CFV3_9BACT</name>
<dbReference type="SUPFAM" id="SSF53474">
    <property type="entry name" value="alpha/beta-Hydrolases"/>
    <property type="match status" value="1"/>
</dbReference>
<evidence type="ECO:0000313" key="3">
    <source>
        <dbReference type="EMBL" id="BAX78922.1"/>
    </source>
</evidence>
<accession>A0A1Y1CFV3</accession>
<dbReference type="PANTHER" id="PTHR11731:SF193">
    <property type="entry name" value="DIPEPTIDYL PEPTIDASE 9"/>
    <property type="match status" value="1"/>
</dbReference>
<dbReference type="InterPro" id="IPR050278">
    <property type="entry name" value="Serine_Prot_S9B/DPPIV"/>
</dbReference>
<feature type="domain" description="Peptidase S9 prolyl oligopeptidase catalytic" evidence="2">
    <location>
        <begin position="736"/>
        <end position="913"/>
    </location>
</feature>
<organism evidence="3 4">
    <name type="scientific">Labilibaculum antarcticum</name>
    <dbReference type="NCBI Taxonomy" id="1717717"/>
    <lineage>
        <taxon>Bacteria</taxon>
        <taxon>Pseudomonadati</taxon>
        <taxon>Bacteroidota</taxon>
        <taxon>Bacteroidia</taxon>
        <taxon>Marinilabiliales</taxon>
        <taxon>Marinifilaceae</taxon>
        <taxon>Labilibaculum</taxon>
    </lineage>
</organism>
<evidence type="ECO:0000313" key="4">
    <source>
        <dbReference type="Proteomes" id="UP000218267"/>
    </source>
</evidence>